<dbReference type="InterPro" id="IPR052175">
    <property type="entry name" value="ComplexI-like_HydComp"/>
</dbReference>
<feature type="transmembrane region" description="Helical" evidence="8">
    <location>
        <begin position="224"/>
        <end position="249"/>
    </location>
</feature>
<protein>
    <submittedName>
        <fullName evidence="10">NADH dehydrogenase (Quinone)</fullName>
        <ecNumber evidence="10">1.6.5.11</ecNumber>
    </submittedName>
</protein>
<feature type="transmembrane region" description="Helical" evidence="8">
    <location>
        <begin position="548"/>
        <end position="569"/>
    </location>
</feature>
<feature type="transmembrane region" description="Helical" evidence="8">
    <location>
        <begin position="130"/>
        <end position="147"/>
    </location>
</feature>
<feature type="transmembrane region" description="Helical" evidence="8">
    <location>
        <begin position="53"/>
        <end position="77"/>
    </location>
</feature>
<dbReference type="Proteomes" id="UP000515733">
    <property type="component" value="Chromosome"/>
</dbReference>
<feature type="transmembrane region" description="Helical" evidence="8">
    <location>
        <begin position="357"/>
        <end position="380"/>
    </location>
</feature>
<keyword evidence="3 7" id="KW-0812">Transmembrane</keyword>
<keyword evidence="6 8" id="KW-0472">Membrane</keyword>
<proteinExistence type="predicted"/>
<evidence type="ECO:0000313" key="10">
    <source>
        <dbReference type="EMBL" id="CAB1367798.1"/>
    </source>
</evidence>
<keyword evidence="5 10" id="KW-0560">Oxidoreductase</keyword>
<evidence type="ECO:0000313" key="11">
    <source>
        <dbReference type="Proteomes" id="UP000515733"/>
    </source>
</evidence>
<dbReference type="NCBIfam" id="NF005086">
    <property type="entry name" value="PRK06521.1"/>
    <property type="match status" value="1"/>
</dbReference>
<feature type="transmembrane region" description="Helical" evidence="8">
    <location>
        <begin position="25"/>
        <end position="44"/>
    </location>
</feature>
<dbReference type="AlphaFoldDB" id="A0A6S6Y5H7"/>
<evidence type="ECO:0000256" key="2">
    <source>
        <dbReference type="ARBA" id="ARBA00022475"/>
    </source>
</evidence>
<dbReference type="EMBL" id="LR778301">
    <property type="protein sequence ID" value="CAB1367798.1"/>
    <property type="molecule type" value="Genomic_DNA"/>
</dbReference>
<sequence>MLGATIRAMVMTVLQNLGHWVHLDWALVVVVAWLLIGVAGLFALRRLTLVARLLFPAGGLFGLVLTGIALSAVLGIPETAVLPIGLPGLPFHFRLDALSAFFLLVIGAASAGVSAFAAGYFRKGEGTPPGLLCFEYHVFLASMALVVLADDAYAFMVMWETMALSSYFLVIANHRIPEIRRAGYLYLLVAHIGAIGILLCFGVLQANTGDYTFANMRLQQLTPFWGSAAFLLALFGFGAKAGILPLHIWLPEAHPAAPSPVSALMSGVMLKTAVYGVLRISFDLLQAQLWWWGVVLLAIGLATALFGVVFAAVQVDMKRLLAYSSIENIGLLFTGIGLAVLFSAYGMKPVAALALTAVLYHVASHALFKSLLFLSTGAVLHATRERSLGKLGGLIRYMPWVAWVSLIGVLASAGLPPLGGFVSEWLLLQSFLFTPGLPNSFLNMLIPVVAAMIALLAALAGYTMVKFFGVIFLGQPREAKLSEAHDAGTWERIGMLWLVAGCLALGLLPVQFIQLIDPVTQQLVATGLGDRVAASGWLLVPVTVERASYGPVVFLLGVAASCALAWLLVRRLYHGRLRRAVPWDCGFPWQTARMQDTAEGFGQPIRQIFEPFFRLERELPTPFDEHPRYRVSTGDHFWHWLYLPVAVGVERLARLIGLLQQGRIALYLLYSFLTLIGVLMVVQR</sequence>
<evidence type="ECO:0000256" key="1">
    <source>
        <dbReference type="ARBA" id="ARBA00004651"/>
    </source>
</evidence>
<dbReference type="InterPro" id="IPR001750">
    <property type="entry name" value="ND/Mrp_TM"/>
</dbReference>
<evidence type="ECO:0000256" key="8">
    <source>
        <dbReference type="SAM" id="Phobius"/>
    </source>
</evidence>
<feature type="transmembrane region" description="Helical" evidence="8">
    <location>
        <begin position="290"/>
        <end position="313"/>
    </location>
</feature>
<dbReference type="GO" id="GO:0005886">
    <property type="term" value="C:plasma membrane"/>
    <property type="evidence" value="ECO:0007669"/>
    <property type="project" value="UniProtKB-SubCell"/>
</dbReference>
<feature type="transmembrane region" description="Helical" evidence="8">
    <location>
        <begin position="261"/>
        <end position="278"/>
    </location>
</feature>
<organism evidence="10 11">
    <name type="scientific">Denitratisoma oestradiolicum</name>
    <dbReference type="NCBI Taxonomy" id="311182"/>
    <lineage>
        <taxon>Bacteria</taxon>
        <taxon>Pseudomonadati</taxon>
        <taxon>Pseudomonadota</taxon>
        <taxon>Betaproteobacteria</taxon>
        <taxon>Nitrosomonadales</taxon>
        <taxon>Sterolibacteriaceae</taxon>
        <taxon>Denitratisoma</taxon>
    </lineage>
</organism>
<feature type="transmembrane region" description="Helical" evidence="8">
    <location>
        <begin position="495"/>
        <end position="516"/>
    </location>
</feature>
<keyword evidence="2" id="KW-1003">Cell membrane</keyword>
<dbReference type="InterPro" id="IPR003918">
    <property type="entry name" value="NADH_UbQ_OxRdtase"/>
</dbReference>
<evidence type="ECO:0000256" key="6">
    <source>
        <dbReference type="ARBA" id="ARBA00023136"/>
    </source>
</evidence>
<evidence type="ECO:0000256" key="7">
    <source>
        <dbReference type="RuleBase" id="RU000320"/>
    </source>
</evidence>
<name>A0A6S6Y5H7_9PROT</name>
<gene>
    <name evidence="10" type="ORF">DENOEST_0633</name>
</gene>
<feature type="transmembrane region" description="Helical" evidence="8">
    <location>
        <begin position="441"/>
        <end position="474"/>
    </location>
</feature>
<accession>A0A6S6Y5H7</accession>
<dbReference type="Pfam" id="PF00361">
    <property type="entry name" value="Proton_antipo_M"/>
    <property type="match status" value="1"/>
</dbReference>
<evidence type="ECO:0000256" key="5">
    <source>
        <dbReference type="ARBA" id="ARBA00023002"/>
    </source>
</evidence>
<feature type="transmembrane region" description="Helical" evidence="8">
    <location>
        <begin position="184"/>
        <end position="204"/>
    </location>
</feature>
<evidence type="ECO:0000256" key="4">
    <source>
        <dbReference type="ARBA" id="ARBA00022989"/>
    </source>
</evidence>
<feature type="transmembrane region" description="Helical" evidence="8">
    <location>
        <begin position="400"/>
        <end position="421"/>
    </location>
</feature>
<feature type="transmembrane region" description="Helical" evidence="8">
    <location>
        <begin position="664"/>
        <end position="682"/>
    </location>
</feature>
<dbReference type="GO" id="GO:0016491">
    <property type="term" value="F:oxidoreductase activity"/>
    <property type="evidence" value="ECO:0007669"/>
    <property type="project" value="UniProtKB-KW"/>
</dbReference>
<dbReference type="PANTHER" id="PTHR42682">
    <property type="entry name" value="HYDROGENASE-4 COMPONENT F"/>
    <property type="match status" value="1"/>
</dbReference>
<dbReference type="KEGG" id="doe:DENOEST_0633"/>
<dbReference type="GO" id="GO:0042773">
    <property type="term" value="P:ATP synthesis coupled electron transport"/>
    <property type="evidence" value="ECO:0007669"/>
    <property type="project" value="InterPro"/>
</dbReference>
<dbReference type="RefSeq" id="WP_232096421.1">
    <property type="nucleotide sequence ID" value="NZ_LR778301.1"/>
</dbReference>
<comment type="subcellular location">
    <subcellularLocation>
        <location evidence="1">Cell membrane</location>
        <topology evidence="1">Multi-pass membrane protein</topology>
    </subcellularLocation>
    <subcellularLocation>
        <location evidence="7">Membrane</location>
        <topology evidence="7">Multi-pass membrane protein</topology>
    </subcellularLocation>
</comment>
<dbReference type="PANTHER" id="PTHR42682:SF3">
    <property type="entry name" value="FORMATE HYDROGENLYASE SUBUNIT 3-RELATED"/>
    <property type="match status" value="1"/>
</dbReference>
<dbReference type="EC" id="1.6.5.11" evidence="10"/>
<keyword evidence="4 8" id="KW-1133">Transmembrane helix</keyword>
<dbReference type="PRINTS" id="PR01437">
    <property type="entry name" value="NUOXDRDTASE4"/>
</dbReference>
<feature type="transmembrane region" description="Helical" evidence="8">
    <location>
        <begin position="97"/>
        <end position="118"/>
    </location>
</feature>
<keyword evidence="11" id="KW-1185">Reference proteome</keyword>
<feature type="domain" description="NADH:quinone oxidoreductase/Mrp antiporter transmembrane" evidence="9">
    <location>
        <begin position="149"/>
        <end position="431"/>
    </location>
</feature>
<evidence type="ECO:0000259" key="9">
    <source>
        <dbReference type="Pfam" id="PF00361"/>
    </source>
</evidence>
<evidence type="ECO:0000256" key="3">
    <source>
        <dbReference type="ARBA" id="ARBA00022692"/>
    </source>
</evidence>
<feature type="transmembrane region" description="Helical" evidence="8">
    <location>
        <begin position="320"/>
        <end position="345"/>
    </location>
</feature>
<dbReference type="GO" id="GO:0008137">
    <property type="term" value="F:NADH dehydrogenase (ubiquinone) activity"/>
    <property type="evidence" value="ECO:0007669"/>
    <property type="project" value="InterPro"/>
</dbReference>
<reference evidence="10 11" key="1">
    <citation type="submission" date="2020-03" db="EMBL/GenBank/DDBJ databases">
        <authorList>
            <consortium name="Genoscope - CEA"/>
            <person name="William W."/>
        </authorList>
    </citation>
    <scope>NUCLEOTIDE SEQUENCE [LARGE SCALE GENOMIC DNA]</scope>
    <source>
        <strain evidence="11">DSM 16959</strain>
    </source>
</reference>
<feature type="transmembrane region" description="Helical" evidence="8">
    <location>
        <begin position="153"/>
        <end position="172"/>
    </location>
</feature>